<evidence type="ECO:0000259" key="4">
    <source>
        <dbReference type="Pfam" id="PF00535"/>
    </source>
</evidence>
<dbReference type="EMBL" id="CP106679">
    <property type="protein sequence ID" value="UXP33554.1"/>
    <property type="molecule type" value="Genomic_DNA"/>
</dbReference>
<protein>
    <submittedName>
        <fullName evidence="5">Glycosyltransferase</fullName>
        <ecNumber evidence="5">2.4.-.-</ecNumber>
    </submittedName>
</protein>
<dbReference type="Pfam" id="PF00535">
    <property type="entry name" value="Glycos_transf_2"/>
    <property type="match status" value="1"/>
</dbReference>
<keyword evidence="6" id="KW-1185">Reference proteome</keyword>
<dbReference type="InterPro" id="IPR029044">
    <property type="entry name" value="Nucleotide-diphossugar_trans"/>
</dbReference>
<name>A0ABY6CUI7_9BACT</name>
<dbReference type="Proteomes" id="UP001065174">
    <property type="component" value="Chromosome"/>
</dbReference>
<dbReference type="EC" id="2.4.-.-" evidence="5"/>
<keyword evidence="3 5" id="KW-0808">Transferase</keyword>
<keyword evidence="2 5" id="KW-0328">Glycosyltransferase</keyword>
<dbReference type="Gene3D" id="3.90.550.10">
    <property type="entry name" value="Spore Coat Polysaccharide Biosynthesis Protein SpsA, Chain A"/>
    <property type="match status" value="1"/>
</dbReference>
<comment type="similarity">
    <text evidence="1">Belongs to the glycosyltransferase 2 family.</text>
</comment>
<sequence>MIKITFIILHYQTIDDTIECIDSLHSIDSTGLEWNIVVVDNCSPNKTGLSLKERYQSERVHVIISNANLGFARGNNLGCKYALDHFNPNFLIVTNNDIVINQNNFFHLLIETYRTTKFNILGPDIISLVDEKHQSPVGGVINSRKKILKVGLINIFLYLSNILFLDKYISILLNSRRAGAVDESKTGGKKLHGAALIFHESYFKRFESVFFERTFMFVEEDILYHRCATHNLKMIYDHELKVYHKEDSATNSVLVKERAKRRFVYKESIKSLFVYFVYFHKI</sequence>
<evidence type="ECO:0000256" key="3">
    <source>
        <dbReference type="ARBA" id="ARBA00022679"/>
    </source>
</evidence>
<dbReference type="GO" id="GO:0016757">
    <property type="term" value="F:glycosyltransferase activity"/>
    <property type="evidence" value="ECO:0007669"/>
    <property type="project" value="UniProtKB-KW"/>
</dbReference>
<dbReference type="SUPFAM" id="SSF53448">
    <property type="entry name" value="Nucleotide-diphospho-sugar transferases"/>
    <property type="match status" value="1"/>
</dbReference>
<evidence type="ECO:0000313" key="5">
    <source>
        <dbReference type="EMBL" id="UXP33554.1"/>
    </source>
</evidence>
<accession>A0ABY6CUI7</accession>
<proteinExistence type="inferred from homology"/>
<evidence type="ECO:0000313" key="6">
    <source>
        <dbReference type="Proteomes" id="UP001065174"/>
    </source>
</evidence>
<dbReference type="RefSeq" id="WP_262310983.1">
    <property type="nucleotide sequence ID" value="NZ_CP106679.1"/>
</dbReference>
<reference evidence="5" key="1">
    <citation type="submission" date="2022-09" db="EMBL/GenBank/DDBJ databases">
        <title>Comparative genomics and taxonomic characterization of three novel marine species of genus Reichenbachiella exhibiting antioxidant and polysaccharide degradation activities.</title>
        <authorList>
            <person name="Muhammad N."/>
            <person name="Lee Y.-J."/>
            <person name="Ko J."/>
            <person name="Kim S.-G."/>
        </authorList>
    </citation>
    <scope>NUCLEOTIDE SEQUENCE</scope>
    <source>
        <strain evidence="5">BKB1-1</strain>
    </source>
</reference>
<dbReference type="InterPro" id="IPR001173">
    <property type="entry name" value="Glyco_trans_2-like"/>
</dbReference>
<feature type="domain" description="Glycosyltransferase 2-like" evidence="4">
    <location>
        <begin position="6"/>
        <end position="123"/>
    </location>
</feature>
<dbReference type="PANTHER" id="PTHR43179:SF12">
    <property type="entry name" value="GALACTOFURANOSYLTRANSFERASE GLFT2"/>
    <property type="match status" value="1"/>
</dbReference>
<evidence type="ECO:0000256" key="1">
    <source>
        <dbReference type="ARBA" id="ARBA00006739"/>
    </source>
</evidence>
<dbReference type="PANTHER" id="PTHR43179">
    <property type="entry name" value="RHAMNOSYLTRANSFERASE WBBL"/>
    <property type="match status" value="1"/>
</dbReference>
<evidence type="ECO:0000256" key="2">
    <source>
        <dbReference type="ARBA" id="ARBA00022676"/>
    </source>
</evidence>
<gene>
    <name evidence="5" type="ORF">N6H18_06250</name>
</gene>
<organism evidence="5 6">
    <name type="scientific">Reichenbachiella agarivorans</name>
    <dbReference type="NCBI Taxonomy" id="2979464"/>
    <lineage>
        <taxon>Bacteria</taxon>
        <taxon>Pseudomonadati</taxon>
        <taxon>Bacteroidota</taxon>
        <taxon>Cytophagia</taxon>
        <taxon>Cytophagales</taxon>
        <taxon>Reichenbachiellaceae</taxon>
        <taxon>Reichenbachiella</taxon>
    </lineage>
</organism>